<keyword evidence="7" id="KW-0346">Stress response</keyword>
<evidence type="ECO:0000313" key="9">
    <source>
        <dbReference type="Proteomes" id="UP000000378"/>
    </source>
</evidence>
<dbReference type="InterPro" id="IPR012933">
    <property type="entry name" value="HicA_mRNA_interferase"/>
</dbReference>
<dbReference type="GO" id="GO:0016787">
    <property type="term" value="F:hydrolase activity"/>
    <property type="evidence" value="ECO:0007669"/>
    <property type="project" value="UniProtKB-KW"/>
</dbReference>
<name>D7CNM8_SYNLT</name>
<organism evidence="8 9">
    <name type="scientific">Syntrophothermus lipocalidus (strain DSM 12680 / TGB-C1)</name>
    <dbReference type="NCBI Taxonomy" id="643648"/>
    <lineage>
        <taxon>Bacteria</taxon>
        <taxon>Bacillati</taxon>
        <taxon>Bacillota</taxon>
        <taxon>Clostridia</taxon>
        <taxon>Eubacteriales</taxon>
        <taxon>Syntrophomonadaceae</taxon>
        <taxon>Syntrophothermus</taxon>
    </lineage>
</organism>
<keyword evidence="3" id="KW-0540">Nuclease</keyword>
<dbReference type="InterPro" id="IPR038570">
    <property type="entry name" value="HicA_sf"/>
</dbReference>
<dbReference type="KEGG" id="slp:Slip_1550"/>
<dbReference type="Proteomes" id="UP000000378">
    <property type="component" value="Chromosome"/>
</dbReference>
<evidence type="ECO:0000256" key="7">
    <source>
        <dbReference type="ARBA" id="ARBA00023016"/>
    </source>
</evidence>
<reference evidence="9" key="1">
    <citation type="journal article" date="2010" name="Stand. Genomic Sci.">
        <title>Complete genome sequence of Syntrophothermus lipocalidus type strain (TGB-C1T).</title>
        <authorList>
            <consortium name="US DOE Joint Genome Institute (JGI-PGF)"/>
            <person name="Djao O."/>
            <person name="Zhang X."/>
            <person name="Lucas S."/>
            <person name="Lapidus A."/>
            <person name="Glavina Del Rio T."/>
            <person name="Nolan M."/>
            <person name="Tice H."/>
            <person name="Cheng J."/>
            <person name="Han C."/>
            <person name="Tapia R."/>
            <person name="Goodwin L."/>
            <person name="Pitluck S."/>
            <person name="Liolios K."/>
            <person name="Ivanova N."/>
            <person name="Mavromatis K."/>
            <person name="Mikhailova N."/>
            <person name="Ovchinnikova G."/>
            <person name="Pati A."/>
            <person name="Brambilla E."/>
            <person name="Chen A."/>
            <person name="Palaniappan K."/>
            <person name="Land M."/>
            <person name="Hauser L."/>
            <person name="Chang Y."/>
            <person name="Jeffries C."/>
            <person name="Rohde M."/>
            <person name="Sikorski J."/>
            <person name="Spring S."/>
            <person name="Goker M."/>
            <person name="Detter J."/>
            <person name="Woyke T."/>
            <person name="Bristow J."/>
            <person name="Eisen J."/>
            <person name="Markowitz V."/>
            <person name="Hugenholtz P."/>
            <person name="Kyrpides N."/>
            <person name="Klenk H."/>
        </authorList>
    </citation>
    <scope>NUCLEOTIDE SEQUENCE [LARGE SCALE GENOMIC DNA]</scope>
    <source>
        <strain evidence="9">DSM 12680 / TGB-C1</strain>
    </source>
</reference>
<dbReference type="RefSeq" id="WP_013175715.1">
    <property type="nucleotide sequence ID" value="NC_014220.1"/>
</dbReference>
<sequence>MSPKLPVVSGPEVIKILAKAGFCPTTQRGSHVKMRHPSGKTAIVPLHDELAPSTLRSVVKQAGLTVEEFITLLR</sequence>
<evidence type="ECO:0000256" key="2">
    <source>
        <dbReference type="ARBA" id="ARBA00022649"/>
    </source>
</evidence>
<keyword evidence="5" id="KW-0378">Hydrolase</keyword>
<dbReference type="SUPFAM" id="SSF54786">
    <property type="entry name" value="YcfA/nrd intein domain"/>
    <property type="match status" value="1"/>
</dbReference>
<evidence type="ECO:0000256" key="4">
    <source>
        <dbReference type="ARBA" id="ARBA00022759"/>
    </source>
</evidence>
<dbReference type="GO" id="GO:0004519">
    <property type="term" value="F:endonuclease activity"/>
    <property type="evidence" value="ECO:0007669"/>
    <property type="project" value="UniProtKB-KW"/>
</dbReference>
<dbReference type="Gene3D" id="3.30.920.30">
    <property type="entry name" value="Hypothetical protein"/>
    <property type="match status" value="1"/>
</dbReference>
<keyword evidence="4" id="KW-0255">Endonuclease</keyword>
<keyword evidence="2" id="KW-1277">Toxin-antitoxin system</keyword>
<keyword evidence="9" id="KW-1185">Reference proteome</keyword>
<dbReference type="PANTHER" id="PTHR34873">
    <property type="entry name" value="SSR1766 PROTEIN"/>
    <property type="match status" value="1"/>
</dbReference>
<dbReference type="PANTHER" id="PTHR34873:SF3">
    <property type="entry name" value="ADDICTION MODULE TOXIN, HICA FAMILY"/>
    <property type="match status" value="1"/>
</dbReference>
<comment type="similarity">
    <text evidence="1">Belongs to the HicA mRNA interferase family.</text>
</comment>
<dbReference type="STRING" id="643648.Slip_1550"/>
<dbReference type="HOGENOM" id="CLU_164851_6_4_9"/>
<accession>D7CNM8</accession>
<dbReference type="GO" id="GO:0003729">
    <property type="term" value="F:mRNA binding"/>
    <property type="evidence" value="ECO:0007669"/>
    <property type="project" value="InterPro"/>
</dbReference>
<dbReference type="OrthoDB" id="121656at2"/>
<evidence type="ECO:0000256" key="6">
    <source>
        <dbReference type="ARBA" id="ARBA00022884"/>
    </source>
</evidence>
<evidence type="ECO:0000256" key="5">
    <source>
        <dbReference type="ARBA" id="ARBA00022801"/>
    </source>
</evidence>
<evidence type="ECO:0000313" key="8">
    <source>
        <dbReference type="EMBL" id="ADI02313.1"/>
    </source>
</evidence>
<dbReference type="AlphaFoldDB" id="D7CNM8"/>
<proteinExistence type="inferred from homology"/>
<dbReference type="Pfam" id="PF07927">
    <property type="entry name" value="HicA_toxin"/>
    <property type="match status" value="1"/>
</dbReference>
<evidence type="ECO:0000256" key="3">
    <source>
        <dbReference type="ARBA" id="ARBA00022722"/>
    </source>
</evidence>
<gene>
    <name evidence="8" type="ordered locus">Slip_1550</name>
</gene>
<dbReference type="EMBL" id="CP002048">
    <property type="protein sequence ID" value="ADI02313.1"/>
    <property type="molecule type" value="Genomic_DNA"/>
</dbReference>
<protein>
    <submittedName>
        <fullName evidence="8">YcfA family protein</fullName>
    </submittedName>
</protein>
<dbReference type="eggNOG" id="COG1724">
    <property type="taxonomic scope" value="Bacteria"/>
</dbReference>
<keyword evidence="6" id="KW-0694">RNA-binding</keyword>
<evidence type="ECO:0000256" key="1">
    <source>
        <dbReference type="ARBA" id="ARBA00006620"/>
    </source>
</evidence>
<reference evidence="8 9" key="2">
    <citation type="journal article" date="2010" name="Stand. Genomic Sci.">
        <title>Complete genome sequence of Syntrophothermus lipocalidus type strain (TGB-C1).</title>
        <authorList>
            <person name="Djao O.D."/>
            <person name="Zhang X."/>
            <person name="Lucas S."/>
            <person name="Lapidus A."/>
            <person name="Del Rio T.G."/>
            <person name="Nolan M."/>
            <person name="Tice H."/>
            <person name="Cheng J.F."/>
            <person name="Han C."/>
            <person name="Tapia R."/>
            <person name="Goodwin L."/>
            <person name="Pitluck S."/>
            <person name="Liolios K."/>
            <person name="Ivanova N."/>
            <person name="Mavromatis K."/>
            <person name="Mikhailova N."/>
            <person name="Ovchinnikova G."/>
            <person name="Pati A."/>
            <person name="Brambilla E."/>
            <person name="Chen A."/>
            <person name="Palaniappan K."/>
            <person name="Land M."/>
            <person name="Hauser L."/>
            <person name="Chang Y.J."/>
            <person name="Jeffries C.D."/>
            <person name="Rohde M."/>
            <person name="Sikorski J."/>
            <person name="Spring S."/>
            <person name="Goker M."/>
            <person name="Detter J.C."/>
            <person name="Woyke T."/>
            <person name="Bristow J."/>
            <person name="Eisen J.A."/>
            <person name="Markowitz V."/>
            <person name="Hugenholtz P."/>
            <person name="Kyrpides N.C."/>
            <person name="Klenk H.P."/>
        </authorList>
    </citation>
    <scope>NUCLEOTIDE SEQUENCE [LARGE SCALE GENOMIC DNA]</scope>
    <source>
        <strain evidence="9">DSM 12680 / TGB-C1</strain>
    </source>
</reference>